<reference evidence="4" key="1">
    <citation type="submission" date="2016-10" db="EMBL/GenBank/DDBJ databases">
        <authorList>
            <person name="Varghese N."/>
            <person name="Submissions S."/>
        </authorList>
    </citation>
    <scope>NUCLEOTIDE SEQUENCE [LARGE SCALE GENOMIC DNA]</scope>
    <source>
        <strain evidence="4">CGMCC 1.6489</strain>
    </source>
</reference>
<dbReference type="EMBL" id="FOHZ01000018">
    <property type="protein sequence ID" value="SET70070.1"/>
    <property type="molecule type" value="Genomic_DNA"/>
</dbReference>
<gene>
    <name evidence="3" type="ORF">SAMN04487962_11820</name>
</gene>
<evidence type="ECO:0000256" key="1">
    <source>
        <dbReference type="ARBA" id="ARBA00022679"/>
    </source>
</evidence>
<dbReference type="PANTHER" id="PTHR46401">
    <property type="entry name" value="GLYCOSYLTRANSFERASE WBBK-RELATED"/>
    <property type="match status" value="1"/>
</dbReference>
<proteinExistence type="predicted"/>
<feature type="domain" description="Glycosyl transferase family 1" evidence="2">
    <location>
        <begin position="179"/>
        <end position="336"/>
    </location>
</feature>
<dbReference type="InterPro" id="IPR001296">
    <property type="entry name" value="Glyco_trans_1"/>
</dbReference>
<keyword evidence="1 3" id="KW-0808">Transferase</keyword>
<dbReference type="GO" id="GO:0009103">
    <property type="term" value="P:lipopolysaccharide biosynthetic process"/>
    <property type="evidence" value="ECO:0007669"/>
    <property type="project" value="TreeGrafter"/>
</dbReference>
<evidence type="ECO:0000313" key="4">
    <source>
        <dbReference type="Proteomes" id="UP000198762"/>
    </source>
</evidence>
<protein>
    <submittedName>
        <fullName evidence="3">Glycosyltransferase involved in cell wall bisynthesis</fullName>
    </submittedName>
</protein>
<dbReference type="Gene3D" id="3.40.50.2000">
    <property type="entry name" value="Glycogen Phosphorylase B"/>
    <property type="match status" value="2"/>
</dbReference>
<evidence type="ECO:0000259" key="2">
    <source>
        <dbReference type="Pfam" id="PF00534"/>
    </source>
</evidence>
<dbReference type="RefSeq" id="WP_091853770.1">
    <property type="nucleotide sequence ID" value="NZ_FOHZ01000018.1"/>
</dbReference>
<dbReference type="SUPFAM" id="SSF53335">
    <property type="entry name" value="S-adenosyl-L-methionine-dependent methyltransferases"/>
    <property type="match status" value="1"/>
</dbReference>
<dbReference type="AlphaFoldDB" id="A0A1I0GGQ5"/>
<dbReference type="STRING" id="430453.SAMN04487962_11820"/>
<dbReference type="GO" id="GO:0016757">
    <property type="term" value="F:glycosyltransferase activity"/>
    <property type="evidence" value="ECO:0007669"/>
    <property type="project" value="InterPro"/>
</dbReference>
<dbReference type="SUPFAM" id="SSF53756">
    <property type="entry name" value="UDP-Glycosyltransferase/glycogen phosphorylase"/>
    <property type="match status" value="1"/>
</dbReference>
<keyword evidence="4" id="KW-1185">Reference proteome</keyword>
<dbReference type="PANTHER" id="PTHR46401:SF2">
    <property type="entry name" value="GLYCOSYLTRANSFERASE WBBK-RELATED"/>
    <property type="match status" value="1"/>
</dbReference>
<dbReference type="Proteomes" id="UP000198762">
    <property type="component" value="Unassembled WGS sequence"/>
</dbReference>
<dbReference type="InterPro" id="IPR029063">
    <property type="entry name" value="SAM-dependent_MTases_sf"/>
</dbReference>
<evidence type="ECO:0000313" key="3">
    <source>
        <dbReference type="EMBL" id="SET70070.1"/>
    </source>
</evidence>
<dbReference type="Pfam" id="PF00534">
    <property type="entry name" value="Glycos_transf_1"/>
    <property type="match status" value="1"/>
</dbReference>
<dbReference type="CDD" id="cd03801">
    <property type="entry name" value="GT4_PimA-like"/>
    <property type="match status" value="1"/>
</dbReference>
<accession>A0A1I0GGQ5</accession>
<name>A0A1I0GGQ5_9GAMM</name>
<dbReference type="OrthoDB" id="4611853at2"/>
<organism evidence="3 4">
    <name type="scientific">Marinobacter segnicrescens</name>
    <dbReference type="NCBI Taxonomy" id="430453"/>
    <lineage>
        <taxon>Bacteria</taxon>
        <taxon>Pseudomonadati</taxon>
        <taxon>Pseudomonadota</taxon>
        <taxon>Gammaproteobacteria</taxon>
        <taxon>Pseudomonadales</taxon>
        <taxon>Marinobacteraceae</taxon>
        <taxon>Marinobacter</taxon>
    </lineage>
</organism>
<sequence>MANSECRYRFLVPGDPDQRTGGYGYVREVVAGLRRMGREVSLQGLEGQFPKVDDTARAALDNALASVPDDGTVVVDGLALCGYPEAAEVHGPRLNLVALVHHPLADETGLGDDERAHFLETERRALAAVTRVITTSETTALGLGRFGVPSSKVQVVLPGVHRPGDPESPGSRRQGAGRGEVRLLCVAHLSPRKAQLDLVDALARLDGGGWTCELVGSVDRNPDYASRVRARIAGLGLTGRIRLDGELSGPELTRAFAQADLFVLPSHYEGYGMVIDEALAHGLPVISSDGGALAATANRPGCVTYVAGETEALARLVSERLQDRALLQDQRAAARESANALRSWDQCAREFDRVAGTTGASLPHGSDFAEDWLRLREPADHQARDRQLCAETVNWLEQRSDQALVVADIGAGRGSNWRYLRQSFPAGLNARCQWHLYDQDETLLNTVAVDDVSTTLHPRRLEAGDLDAALPAPLHLVTASALIDLVSQPWLEALASAAAARSSAVLVTLSYAGRFRLFPAHPCDDVLRAMVNQHQHGDKGTGAACGPRASEALADALRSNGYQVQLAPSTWHLDQRCPALQAALMEGWVAAAQAQIERLPGEGDAPADWLEDWLDSRLEQAKQGVLGIEVDHIDLFGAPGL</sequence>